<name>A0A8C4R5I8_EPTBU</name>
<reference evidence="1" key="2">
    <citation type="submission" date="2025-09" db="UniProtKB">
        <authorList>
            <consortium name="Ensembl"/>
        </authorList>
    </citation>
    <scope>IDENTIFICATION</scope>
</reference>
<keyword evidence="2" id="KW-1185">Reference proteome</keyword>
<accession>A0A8C4R5I8</accession>
<proteinExistence type="predicted"/>
<dbReference type="Ensembl" id="ENSEBUT00000025985.1">
    <property type="protein sequence ID" value="ENSEBUP00000025408.1"/>
    <property type="gene ID" value="ENSEBUG00000015669.1"/>
</dbReference>
<evidence type="ECO:0000313" key="1">
    <source>
        <dbReference type="Ensembl" id="ENSEBUP00000025408.1"/>
    </source>
</evidence>
<evidence type="ECO:0000313" key="2">
    <source>
        <dbReference type="Proteomes" id="UP000694388"/>
    </source>
</evidence>
<sequence>MDSAACVKGFLLASAQYRNNSNEGNVQQLLRQLDVRLLPTECLNGLVQLVLDFQTNPAICAKAVGLLSQLGTNRPIPSFTFILIPLGIKRG</sequence>
<protein>
    <submittedName>
        <fullName evidence="1">Uncharacterized protein</fullName>
    </submittedName>
</protein>
<dbReference type="Proteomes" id="UP000694388">
    <property type="component" value="Unplaced"/>
</dbReference>
<organism evidence="1 2">
    <name type="scientific">Eptatretus burgeri</name>
    <name type="common">Inshore hagfish</name>
    <dbReference type="NCBI Taxonomy" id="7764"/>
    <lineage>
        <taxon>Eukaryota</taxon>
        <taxon>Metazoa</taxon>
        <taxon>Chordata</taxon>
        <taxon>Craniata</taxon>
        <taxon>Vertebrata</taxon>
        <taxon>Cyclostomata</taxon>
        <taxon>Myxini</taxon>
        <taxon>Myxiniformes</taxon>
        <taxon>Myxinidae</taxon>
        <taxon>Eptatretinae</taxon>
        <taxon>Eptatretus</taxon>
    </lineage>
</organism>
<dbReference type="AlphaFoldDB" id="A0A8C4R5I8"/>
<reference evidence="1" key="1">
    <citation type="submission" date="2025-08" db="UniProtKB">
        <authorList>
            <consortium name="Ensembl"/>
        </authorList>
    </citation>
    <scope>IDENTIFICATION</scope>
</reference>